<name>A0A974BWI1_XENLA</name>
<evidence type="ECO:0000256" key="1">
    <source>
        <dbReference type="SAM" id="MobiDB-lite"/>
    </source>
</evidence>
<dbReference type="AlphaFoldDB" id="A0A974BWI1"/>
<protein>
    <submittedName>
        <fullName evidence="2">Uncharacterized protein</fullName>
    </submittedName>
</protein>
<gene>
    <name evidence="2" type="ORF">XELAEV_18043332mg</name>
</gene>
<dbReference type="EMBL" id="CM004482">
    <property type="protein sequence ID" value="OCT62249.1"/>
    <property type="molecule type" value="Genomic_DNA"/>
</dbReference>
<proteinExistence type="predicted"/>
<feature type="region of interest" description="Disordered" evidence="1">
    <location>
        <begin position="41"/>
        <end position="67"/>
    </location>
</feature>
<feature type="compositionally biased region" description="Polar residues" evidence="1">
    <location>
        <begin position="43"/>
        <end position="55"/>
    </location>
</feature>
<sequence>MHLWWSRLIRQDCVPVSSLPPSFQTISGRLRMLHSNLRHRSPIMNTTHNTSTESSLPEGWSCLSDCG</sequence>
<evidence type="ECO:0000313" key="3">
    <source>
        <dbReference type="Proteomes" id="UP000694892"/>
    </source>
</evidence>
<reference evidence="3" key="1">
    <citation type="journal article" date="2016" name="Nature">
        <title>Genome evolution in the allotetraploid frog Xenopus laevis.</title>
        <authorList>
            <person name="Session A.M."/>
            <person name="Uno Y."/>
            <person name="Kwon T."/>
            <person name="Chapman J.A."/>
            <person name="Toyoda A."/>
            <person name="Takahashi S."/>
            <person name="Fukui A."/>
            <person name="Hikosaka A."/>
            <person name="Suzuki A."/>
            <person name="Kondo M."/>
            <person name="van Heeringen S.J."/>
            <person name="Quigley I."/>
            <person name="Heinz S."/>
            <person name="Ogino H."/>
            <person name="Ochi H."/>
            <person name="Hellsten U."/>
            <person name="Lyons J.B."/>
            <person name="Simakov O."/>
            <person name="Putnam N."/>
            <person name="Stites J."/>
            <person name="Kuroki Y."/>
            <person name="Tanaka T."/>
            <person name="Michiue T."/>
            <person name="Watanabe M."/>
            <person name="Bogdanovic O."/>
            <person name="Lister R."/>
            <person name="Georgiou G."/>
            <person name="Paranjpe S.S."/>
            <person name="van Kruijsbergen I."/>
            <person name="Shu S."/>
            <person name="Carlson J."/>
            <person name="Kinoshita T."/>
            <person name="Ohta Y."/>
            <person name="Mawaribuchi S."/>
            <person name="Jenkins J."/>
            <person name="Grimwood J."/>
            <person name="Schmutz J."/>
            <person name="Mitros T."/>
            <person name="Mozaffari S.V."/>
            <person name="Suzuki Y."/>
            <person name="Haramoto Y."/>
            <person name="Yamamoto T.S."/>
            <person name="Takagi C."/>
            <person name="Heald R."/>
            <person name="Miller K."/>
            <person name="Haudenschild C."/>
            <person name="Kitzman J."/>
            <person name="Nakayama T."/>
            <person name="Izutsu Y."/>
            <person name="Robert J."/>
            <person name="Fortriede J."/>
            <person name="Burns K."/>
            <person name="Lotay V."/>
            <person name="Karimi K."/>
            <person name="Yasuoka Y."/>
            <person name="Dichmann D.S."/>
            <person name="Flajnik M.F."/>
            <person name="Houston D.W."/>
            <person name="Shendure J."/>
            <person name="DuPasquier L."/>
            <person name="Vize P.D."/>
            <person name="Zorn A.M."/>
            <person name="Ito M."/>
            <person name="Marcotte E.M."/>
            <person name="Wallingford J.B."/>
            <person name="Ito Y."/>
            <person name="Asashima M."/>
            <person name="Ueno N."/>
            <person name="Matsuda Y."/>
            <person name="Veenstra G.J."/>
            <person name="Fujiyama A."/>
            <person name="Harland R.M."/>
            <person name="Taira M."/>
            <person name="Rokhsar D.S."/>
        </authorList>
    </citation>
    <scope>NUCLEOTIDE SEQUENCE [LARGE SCALE GENOMIC DNA]</scope>
    <source>
        <strain evidence="3">J</strain>
    </source>
</reference>
<organism evidence="2 3">
    <name type="scientific">Xenopus laevis</name>
    <name type="common">African clawed frog</name>
    <dbReference type="NCBI Taxonomy" id="8355"/>
    <lineage>
        <taxon>Eukaryota</taxon>
        <taxon>Metazoa</taxon>
        <taxon>Chordata</taxon>
        <taxon>Craniata</taxon>
        <taxon>Vertebrata</taxon>
        <taxon>Euteleostomi</taxon>
        <taxon>Amphibia</taxon>
        <taxon>Batrachia</taxon>
        <taxon>Anura</taxon>
        <taxon>Pipoidea</taxon>
        <taxon>Pipidae</taxon>
        <taxon>Xenopodinae</taxon>
        <taxon>Xenopus</taxon>
        <taxon>Xenopus</taxon>
    </lineage>
</organism>
<evidence type="ECO:0000313" key="2">
    <source>
        <dbReference type="EMBL" id="OCT62249.1"/>
    </source>
</evidence>
<dbReference type="Proteomes" id="UP000694892">
    <property type="component" value="Chromosome 9_10L"/>
</dbReference>
<accession>A0A974BWI1</accession>